<dbReference type="EMBL" id="UHIA01000004">
    <property type="protein sequence ID" value="SUO98415.1"/>
    <property type="molecule type" value="Genomic_DNA"/>
</dbReference>
<gene>
    <name evidence="13" type="primary">htpX_2</name>
    <name evidence="13" type="ORF">NCTC10717_02164</name>
</gene>
<evidence type="ECO:0000256" key="11">
    <source>
        <dbReference type="SAM" id="Phobius"/>
    </source>
</evidence>
<feature type="domain" description="Peptidase M48" evidence="12">
    <location>
        <begin position="120"/>
        <end position="338"/>
    </location>
</feature>
<keyword evidence="9" id="KW-0482">Metalloprotease</keyword>
<evidence type="ECO:0000256" key="2">
    <source>
        <dbReference type="ARBA" id="ARBA00022475"/>
    </source>
</evidence>
<name>A0A380N0S0_9GAMM</name>
<dbReference type="RefSeq" id="WP_115219248.1">
    <property type="nucleotide sequence ID" value="NZ_UHIA01000004.1"/>
</dbReference>
<comment type="cofactor">
    <cofactor evidence="1">
        <name>Zn(2+)</name>
        <dbReference type="ChEBI" id="CHEBI:29105"/>
    </cofactor>
</comment>
<evidence type="ECO:0000256" key="10">
    <source>
        <dbReference type="ARBA" id="ARBA00023136"/>
    </source>
</evidence>
<sequence length="632" mass="71925">MAARSSLFRLHHQAAQQASRRLSAVFWLGVLLSGGIYFALGAGFIELFRFIFLHAKLLEQEWYLHRYSLYCGGIIAVSCIAVVIGEYFAALALLQRKTAAELAKEMYAKPIDENKYIPRFAMLANIVDEMSVAGGIRPPPVFYLPHDESINAFVLGGKGQSVALVVSNGLLDYLERDEQQAIIAHEFGHIKNEDVFIYAKLSAVLKGYYAISEWRHGAPIVSVAREHIFSGLLRREDGGDTPLDVIRRLLGTTGLILAMLGERIQAAFSREREWMADARAVQYTRNPAALIMAFKKALALQYLQMHPYAMPSNQAHQLFINYFTQMRTHPPLETRIARYGGKVNSQEIEALAFEIRSKKLHCVADNAIEINRQAFVQNAVFPILTIQAAQLHTLPQSLGRLKLRKQLLAFFVYHSGIDSLSLAYSKHIPEAEKAELSQAVAAVNLLPPMRHFVIFQQIVKQYQAQSSAEEHLALWQQIQHIMRDDGKLTFYEICYAAQVQFVLRKPAQHQHYRDNAMAIYEVLRAVASLYHSQKTPWQSQIPDAQVLLREQKQCFAQLIQQSFPLKIPEFYALEMTSQEDLRCLLQALRAVSTLSTTYRQSLWQTLDAHWRRQGNVNLQEVHLRQLLQVLLA</sequence>
<keyword evidence="8 11" id="KW-1133">Transmembrane helix</keyword>
<dbReference type="Gene3D" id="3.30.2010.10">
    <property type="entry name" value="Metalloproteases ('zincins'), catalytic domain"/>
    <property type="match status" value="1"/>
</dbReference>
<evidence type="ECO:0000313" key="13">
    <source>
        <dbReference type="EMBL" id="SUO98415.1"/>
    </source>
</evidence>
<keyword evidence="6 13" id="KW-0378">Hydrolase</keyword>
<dbReference type="GO" id="GO:0004222">
    <property type="term" value="F:metalloendopeptidase activity"/>
    <property type="evidence" value="ECO:0007669"/>
    <property type="project" value="InterPro"/>
</dbReference>
<evidence type="ECO:0000313" key="14">
    <source>
        <dbReference type="Proteomes" id="UP000254575"/>
    </source>
</evidence>
<dbReference type="InterPro" id="IPR001915">
    <property type="entry name" value="Peptidase_M48"/>
</dbReference>
<evidence type="ECO:0000256" key="8">
    <source>
        <dbReference type="ARBA" id="ARBA00022989"/>
    </source>
</evidence>
<dbReference type="GO" id="GO:0006508">
    <property type="term" value="P:proteolysis"/>
    <property type="evidence" value="ECO:0007669"/>
    <property type="project" value="UniProtKB-KW"/>
</dbReference>
<dbReference type="Pfam" id="PF01435">
    <property type="entry name" value="Peptidase_M48"/>
    <property type="match status" value="1"/>
</dbReference>
<accession>A0A380N0S0</accession>
<dbReference type="PANTHER" id="PTHR43221">
    <property type="entry name" value="PROTEASE HTPX"/>
    <property type="match status" value="1"/>
</dbReference>
<evidence type="ECO:0000256" key="6">
    <source>
        <dbReference type="ARBA" id="ARBA00022801"/>
    </source>
</evidence>
<keyword evidence="2" id="KW-1003">Cell membrane</keyword>
<dbReference type="AlphaFoldDB" id="A0A380N0S0"/>
<proteinExistence type="predicted"/>
<evidence type="ECO:0000256" key="1">
    <source>
        <dbReference type="ARBA" id="ARBA00001947"/>
    </source>
</evidence>
<dbReference type="OrthoDB" id="15218at2"/>
<evidence type="ECO:0000256" key="7">
    <source>
        <dbReference type="ARBA" id="ARBA00022833"/>
    </source>
</evidence>
<keyword evidence="5" id="KW-0479">Metal-binding</keyword>
<evidence type="ECO:0000259" key="12">
    <source>
        <dbReference type="Pfam" id="PF01435"/>
    </source>
</evidence>
<evidence type="ECO:0000256" key="3">
    <source>
        <dbReference type="ARBA" id="ARBA00022670"/>
    </source>
</evidence>
<organism evidence="13 14">
    <name type="scientific">Suttonella indologenes</name>
    <dbReference type="NCBI Taxonomy" id="13276"/>
    <lineage>
        <taxon>Bacteria</taxon>
        <taxon>Pseudomonadati</taxon>
        <taxon>Pseudomonadota</taxon>
        <taxon>Gammaproteobacteria</taxon>
        <taxon>Cardiobacteriales</taxon>
        <taxon>Cardiobacteriaceae</taxon>
        <taxon>Suttonella</taxon>
    </lineage>
</organism>
<reference evidence="13 14" key="1">
    <citation type="submission" date="2018-06" db="EMBL/GenBank/DDBJ databases">
        <authorList>
            <consortium name="Pathogen Informatics"/>
            <person name="Doyle S."/>
        </authorList>
    </citation>
    <scope>NUCLEOTIDE SEQUENCE [LARGE SCALE GENOMIC DNA]</scope>
    <source>
        <strain evidence="13 14">NCTC10717</strain>
    </source>
</reference>
<dbReference type="Proteomes" id="UP000254575">
    <property type="component" value="Unassembled WGS sequence"/>
</dbReference>
<feature type="transmembrane region" description="Helical" evidence="11">
    <location>
        <begin position="21"/>
        <end position="47"/>
    </location>
</feature>
<dbReference type="InterPro" id="IPR050083">
    <property type="entry name" value="HtpX_protease"/>
</dbReference>
<keyword evidence="10 11" id="KW-0472">Membrane</keyword>
<evidence type="ECO:0000256" key="5">
    <source>
        <dbReference type="ARBA" id="ARBA00022723"/>
    </source>
</evidence>
<keyword evidence="4 11" id="KW-0812">Transmembrane</keyword>
<keyword evidence="3 13" id="KW-0645">Protease</keyword>
<feature type="transmembrane region" description="Helical" evidence="11">
    <location>
        <begin position="67"/>
        <end position="94"/>
    </location>
</feature>
<evidence type="ECO:0000256" key="4">
    <source>
        <dbReference type="ARBA" id="ARBA00022692"/>
    </source>
</evidence>
<dbReference type="PANTHER" id="PTHR43221:SF2">
    <property type="entry name" value="PROTEASE HTPX HOMOLOG"/>
    <property type="match status" value="1"/>
</dbReference>
<dbReference type="GO" id="GO:0046872">
    <property type="term" value="F:metal ion binding"/>
    <property type="evidence" value="ECO:0007669"/>
    <property type="project" value="UniProtKB-KW"/>
</dbReference>
<protein>
    <submittedName>
        <fullName evidence="13">Protease HtpX homolog</fullName>
        <ecNumber evidence="13">3.4.24.-</ecNumber>
    </submittedName>
</protein>
<keyword evidence="7" id="KW-0862">Zinc</keyword>
<keyword evidence="14" id="KW-1185">Reference proteome</keyword>
<evidence type="ECO:0000256" key="9">
    <source>
        <dbReference type="ARBA" id="ARBA00023049"/>
    </source>
</evidence>
<dbReference type="EC" id="3.4.24.-" evidence="13"/>